<sequence>MNQAQFYFLLLLIGLSQSDWRSTKINSYLALPLAYLILYHHKHVYLTLIIIGYGISLTLNTLSHQRWLGHGDLDIFALGLTLLPPLNGLNWLWLASLSQLLCYICLPTNTQLPFIPALTFAWLVITVI</sequence>
<comment type="caution">
    <text evidence="2">The sequence shown here is derived from an EMBL/GenBank/DDBJ whole genome shotgun (WGS) entry which is preliminary data.</text>
</comment>
<dbReference type="Proteomes" id="UP000051296">
    <property type="component" value="Unassembled WGS sequence"/>
</dbReference>
<dbReference type="InParanoid" id="A0A0R2FRW4"/>
<accession>A0A0R2FRW4</accession>
<feature type="transmembrane region" description="Helical" evidence="1">
    <location>
        <begin position="42"/>
        <end position="63"/>
    </location>
</feature>
<dbReference type="RefSeq" id="WP_022792006.1">
    <property type="nucleotide sequence ID" value="NZ_ATUU01000005.1"/>
</dbReference>
<keyword evidence="1" id="KW-1133">Transmembrane helix</keyword>
<keyword evidence="1" id="KW-0472">Membrane</keyword>
<keyword evidence="1" id="KW-0812">Transmembrane</keyword>
<organism evidence="2 3">
    <name type="scientific">Weissella halotolerans DSM 20190</name>
    <dbReference type="NCBI Taxonomy" id="1123500"/>
    <lineage>
        <taxon>Bacteria</taxon>
        <taxon>Bacillati</taxon>
        <taxon>Bacillota</taxon>
        <taxon>Bacilli</taxon>
        <taxon>Lactobacillales</taxon>
        <taxon>Lactobacillaceae</taxon>
        <taxon>Weissella</taxon>
    </lineage>
</organism>
<evidence type="ECO:0000256" key="1">
    <source>
        <dbReference type="SAM" id="Phobius"/>
    </source>
</evidence>
<name>A0A0R2FRW4_9LACO</name>
<evidence type="ECO:0000313" key="2">
    <source>
        <dbReference type="EMBL" id="KRN30830.1"/>
    </source>
</evidence>
<dbReference type="PATRIC" id="fig|1123500.6.peg.1256"/>
<evidence type="ECO:0000313" key="3">
    <source>
        <dbReference type="Proteomes" id="UP000051296"/>
    </source>
</evidence>
<protein>
    <recommendedName>
        <fullName evidence="4">Prepilin type IV endopeptidase peptidase domain-containing protein</fullName>
    </recommendedName>
</protein>
<keyword evidence="3" id="KW-1185">Reference proteome</keyword>
<feature type="transmembrane region" description="Helical" evidence="1">
    <location>
        <begin position="75"/>
        <end position="94"/>
    </location>
</feature>
<dbReference type="OrthoDB" id="10018756at2"/>
<evidence type="ECO:0008006" key="4">
    <source>
        <dbReference type="Google" id="ProtNLM"/>
    </source>
</evidence>
<dbReference type="EMBL" id="JQAX01000005">
    <property type="protein sequence ID" value="KRN30830.1"/>
    <property type="molecule type" value="Genomic_DNA"/>
</dbReference>
<gene>
    <name evidence="2" type="ORF">IV68_GL001257</name>
</gene>
<proteinExistence type="predicted"/>
<feature type="transmembrane region" description="Helical" evidence="1">
    <location>
        <begin position="100"/>
        <end position="125"/>
    </location>
</feature>
<reference evidence="2 3" key="1">
    <citation type="journal article" date="2015" name="Genome Announc.">
        <title>Expanding the biotechnology potential of lactobacilli through comparative genomics of 213 strains and associated genera.</title>
        <authorList>
            <person name="Sun Z."/>
            <person name="Harris H.M."/>
            <person name="McCann A."/>
            <person name="Guo C."/>
            <person name="Argimon S."/>
            <person name="Zhang W."/>
            <person name="Yang X."/>
            <person name="Jeffery I.B."/>
            <person name="Cooney J.C."/>
            <person name="Kagawa T.F."/>
            <person name="Liu W."/>
            <person name="Song Y."/>
            <person name="Salvetti E."/>
            <person name="Wrobel A."/>
            <person name="Rasinkangas P."/>
            <person name="Parkhill J."/>
            <person name="Rea M.C."/>
            <person name="O'Sullivan O."/>
            <person name="Ritari J."/>
            <person name="Douillard F.P."/>
            <person name="Paul Ross R."/>
            <person name="Yang R."/>
            <person name="Briner A.E."/>
            <person name="Felis G.E."/>
            <person name="de Vos W.M."/>
            <person name="Barrangou R."/>
            <person name="Klaenhammer T.R."/>
            <person name="Caufield P.W."/>
            <person name="Cui Y."/>
            <person name="Zhang H."/>
            <person name="O'Toole P.W."/>
        </authorList>
    </citation>
    <scope>NUCLEOTIDE SEQUENCE [LARGE SCALE GENOMIC DNA]</scope>
    <source>
        <strain evidence="2 3">DSM 20190</strain>
    </source>
</reference>
<dbReference type="AlphaFoldDB" id="A0A0R2FRW4"/>